<protein>
    <submittedName>
        <fullName evidence="1">6446_t:CDS:1</fullName>
    </submittedName>
</protein>
<proteinExistence type="predicted"/>
<dbReference type="Proteomes" id="UP000789525">
    <property type="component" value="Unassembled WGS sequence"/>
</dbReference>
<name>A0ACA9K8I6_9GLOM</name>
<accession>A0ACA9K8I6</accession>
<dbReference type="EMBL" id="CAJVPT010001210">
    <property type="protein sequence ID" value="CAG8458712.1"/>
    <property type="molecule type" value="Genomic_DNA"/>
</dbReference>
<sequence>MAKRWAKTSYPLNKSYCPLAVEIRGHLKKVARRVDLGVLVTTLCCGKGIFCEVDVLQILGAVRNSDDPVTPYGDQAWEFYHPKFHCDKRNQLDDIKRKTPSNRRNVPIPSPTELPTNVHITELQSQINNLTKLQTSMNDHLHSLSQNYYSVIQDLLNFQKNMVAQDQLMQNLQTQKLINSYTEVSRASFEQMNAISRRAQSMHQMVSGAVGGNGNSSPEPAKISLSETPIDYNDGPSLGDEKLSNSKDNNNLGHLEDAYILPTETSSISPRVQPQTDAFQLALSNDYMRSRPDQILNAQMSNDRLTVLTMGQLMPRQSQSLASNLTPSASTNVTCVKKTSPSQGSNTMRVVRNTFVPNWSVPPKVLLVDDDAVYQSLGSKLLRIFGCSIDIAVDGISAVGKMNLEKYDLVLMDIVLPNLDGVEATTQIRRFDPKTPIISMTSNITTQECIKYLSHGMNDILAKPFTKTMLLAMLERYCMHLKIIPTFQNIPRSLGALDQQAETIAPSENGGGNNNDHNSWTSDRVHVSNAPTLTIMRSNENYVQMTNELAVTRGVTRYAEESEIDNGSRKKQRFEWIE</sequence>
<reference evidence="1" key="1">
    <citation type="submission" date="2021-06" db="EMBL/GenBank/DDBJ databases">
        <authorList>
            <person name="Kallberg Y."/>
            <person name="Tangrot J."/>
            <person name="Rosling A."/>
        </authorList>
    </citation>
    <scope>NUCLEOTIDE SEQUENCE</scope>
    <source>
        <strain evidence="1">CL356</strain>
    </source>
</reference>
<evidence type="ECO:0000313" key="1">
    <source>
        <dbReference type="EMBL" id="CAG8458712.1"/>
    </source>
</evidence>
<comment type="caution">
    <text evidence="1">The sequence shown here is derived from an EMBL/GenBank/DDBJ whole genome shotgun (WGS) entry which is preliminary data.</text>
</comment>
<gene>
    <name evidence="1" type="ORF">ACOLOM_LOCUS1079</name>
</gene>
<evidence type="ECO:0000313" key="2">
    <source>
        <dbReference type="Proteomes" id="UP000789525"/>
    </source>
</evidence>
<organism evidence="1 2">
    <name type="scientific">Acaulospora colombiana</name>
    <dbReference type="NCBI Taxonomy" id="27376"/>
    <lineage>
        <taxon>Eukaryota</taxon>
        <taxon>Fungi</taxon>
        <taxon>Fungi incertae sedis</taxon>
        <taxon>Mucoromycota</taxon>
        <taxon>Glomeromycotina</taxon>
        <taxon>Glomeromycetes</taxon>
        <taxon>Diversisporales</taxon>
        <taxon>Acaulosporaceae</taxon>
        <taxon>Acaulospora</taxon>
    </lineage>
</organism>
<keyword evidence="2" id="KW-1185">Reference proteome</keyword>